<feature type="region of interest" description="Disordered" evidence="2">
    <location>
        <begin position="106"/>
        <end position="126"/>
    </location>
</feature>
<dbReference type="AlphaFoldDB" id="A0A2G5SG79"/>
<feature type="transmembrane region" description="Helical" evidence="3">
    <location>
        <begin position="197"/>
        <end position="214"/>
    </location>
</feature>
<evidence type="ECO:0000256" key="1">
    <source>
        <dbReference type="SAM" id="Coils"/>
    </source>
</evidence>
<feature type="coiled-coil region" evidence="1">
    <location>
        <begin position="10"/>
        <end position="41"/>
    </location>
</feature>
<feature type="compositionally biased region" description="Basic residues" evidence="2">
    <location>
        <begin position="107"/>
        <end position="120"/>
    </location>
</feature>
<feature type="transmembrane region" description="Helical" evidence="3">
    <location>
        <begin position="48"/>
        <end position="66"/>
    </location>
</feature>
<dbReference type="EMBL" id="PDUG01000010">
    <property type="protein sequence ID" value="PIC13893.1"/>
    <property type="molecule type" value="Genomic_DNA"/>
</dbReference>
<gene>
    <name evidence="4" type="ORF">B9Z55_027477</name>
</gene>
<evidence type="ECO:0000313" key="4">
    <source>
        <dbReference type="EMBL" id="PIC13893.1"/>
    </source>
</evidence>
<keyword evidence="3" id="KW-0472">Membrane</keyword>
<keyword evidence="5" id="KW-1185">Reference proteome</keyword>
<keyword evidence="1" id="KW-0175">Coiled coil</keyword>
<proteinExistence type="predicted"/>
<sequence>MSHLESHLILEELNSKFEKLEDDLKKKKEVLESRIRQKEKDLRTPKRLLIFLMTLNIFTITYNTIYPPEDGPGPWPRTGYNVAAVILLTVFGFAVIEGKMEQIANGKNRRNTKNSSKNRHEKNETEADNLMNRYQEYFEDLNENYVPMWNRYKRLCNQYLLYHFVGHFIIWMNVLTSVIDCFFYNTKQDSQKTLNGILQVFILIISPVVNYRIIMNTIDEDNKVQF</sequence>
<comment type="caution">
    <text evidence="4">The sequence shown here is derived from an EMBL/GenBank/DDBJ whole genome shotgun (WGS) entry which is preliminary data.</text>
</comment>
<evidence type="ECO:0000256" key="2">
    <source>
        <dbReference type="SAM" id="MobiDB-lite"/>
    </source>
</evidence>
<protein>
    <submittedName>
        <fullName evidence="4">Uncharacterized protein</fullName>
    </submittedName>
</protein>
<evidence type="ECO:0000256" key="3">
    <source>
        <dbReference type="SAM" id="Phobius"/>
    </source>
</evidence>
<accession>A0A2G5SG79</accession>
<keyword evidence="3" id="KW-0812">Transmembrane</keyword>
<dbReference type="Proteomes" id="UP000230233">
    <property type="component" value="Unassembled WGS sequence"/>
</dbReference>
<keyword evidence="3" id="KW-1133">Transmembrane helix</keyword>
<name>A0A2G5SG79_9PELO</name>
<reference evidence="5" key="1">
    <citation type="submission" date="2017-10" db="EMBL/GenBank/DDBJ databases">
        <title>Rapid genome shrinkage in a self-fertile nematode reveals novel sperm competition proteins.</title>
        <authorList>
            <person name="Yin D."/>
            <person name="Schwarz E.M."/>
            <person name="Thomas C.G."/>
            <person name="Felde R.L."/>
            <person name="Korf I.F."/>
            <person name="Cutter A.D."/>
            <person name="Schartner C.M."/>
            <person name="Ralston E.J."/>
            <person name="Meyer B.J."/>
            <person name="Haag E.S."/>
        </authorList>
    </citation>
    <scope>NUCLEOTIDE SEQUENCE [LARGE SCALE GENOMIC DNA]</scope>
    <source>
        <strain evidence="5">JU1422</strain>
    </source>
</reference>
<feature type="transmembrane region" description="Helical" evidence="3">
    <location>
        <begin position="160"/>
        <end position="185"/>
    </location>
</feature>
<organism evidence="4 5">
    <name type="scientific">Caenorhabditis nigoni</name>
    <dbReference type="NCBI Taxonomy" id="1611254"/>
    <lineage>
        <taxon>Eukaryota</taxon>
        <taxon>Metazoa</taxon>
        <taxon>Ecdysozoa</taxon>
        <taxon>Nematoda</taxon>
        <taxon>Chromadorea</taxon>
        <taxon>Rhabditida</taxon>
        <taxon>Rhabditina</taxon>
        <taxon>Rhabditomorpha</taxon>
        <taxon>Rhabditoidea</taxon>
        <taxon>Rhabditidae</taxon>
        <taxon>Peloderinae</taxon>
        <taxon>Caenorhabditis</taxon>
    </lineage>
</organism>
<feature type="transmembrane region" description="Helical" evidence="3">
    <location>
        <begin position="78"/>
        <end position="96"/>
    </location>
</feature>
<evidence type="ECO:0000313" key="5">
    <source>
        <dbReference type="Proteomes" id="UP000230233"/>
    </source>
</evidence>